<dbReference type="PANTHER" id="PTHR12737">
    <property type="entry name" value="DIMETHYLARGININE DIMETHYLAMINOHYDROLASE"/>
    <property type="match status" value="1"/>
</dbReference>
<dbReference type="InterPro" id="IPR048963">
    <property type="entry name" value="ArgZ/ArgE-like_C_2nd"/>
</dbReference>
<dbReference type="InterPro" id="IPR007545">
    <property type="entry name" value="LOR/SDH_bifunc_enz_cons_dom"/>
</dbReference>
<organism evidence="12 13">
    <name type="scientific">Fischerella thermalis CCMEE 5268</name>
    <dbReference type="NCBI Taxonomy" id="2019662"/>
    <lineage>
        <taxon>Bacteria</taxon>
        <taxon>Bacillati</taxon>
        <taxon>Cyanobacteriota</taxon>
        <taxon>Cyanophyceae</taxon>
        <taxon>Nostocales</taxon>
        <taxon>Hapalosiphonaceae</taxon>
        <taxon>Fischerella</taxon>
    </lineage>
</organism>
<dbReference type="GO" id="GO:0000052">
    <property type="term" value="P:citrulline metabolic process"/>
    <property type="evidence" value="ECO:0007669"/>
    <property type="project" value="TreeGrafter"/>
</dbReference>
<evidence type="ECO:0000256" key="5">
    <source>
        <dbReference type="ARBA" id="ARBA00023027"/>
    </source>
</evidence>
<evidence type="ECO:0000259" key="9">
    <source>
        <dbReference type="Pfam" id="PF04455"/>
    </source>
</evidence>
<evidence type="ECO:0000256" key="3">
    <source>
        <dbReference type="ARBA" id="ARBA00022741"/>
    </source>
</evidence>
<dbReference type="RefSeq" id="WP_102173752.1">
    <property type="nucleotide sequence ID" value="NZ_NMQA01000180.1"/>
</dbReference>
<evidence type="ECO:0000256" key="8">
    <source>
        <dbReference type="PIRSR" id="PIRSR633199-1"/>
    </source>
</evidence>
<keyword evidence="3" id="KW-0547">Nucleotide-binding</keyword>
<evidence type="ECO:0000256" key="7">
    <source>
        <dbReference type="ARBA" id="ARBA00066346"/>
    </source>
</evidence>
<dbReference type="InterPro" id="IPR048964">
    <property type="entry name" value="ArgZ/ArgE-like_C_1st"/>
</dbReference>
<dbReference type="EC" id="4.3.1.12" evidence="7"/>
<dbReference type="InterPro" id="IPR005239">
    <property type="entry name" value="ArgZ/ArgE-like"/>
</dbReference>
<dbReference type="GO" id="GO:0045429">
    <property type="term" value="P:positive regulation of nitric oxide biosynthetic process"/>
    <property type="evidence" value="ECO:0007669"/>
    <property type="project" value="TreeGrafter"/>
</dbReference>
<dbReference type="InterPro" id="IPR043009">
    <property type="entry name" value="LOR/SDH_bifunc_enz_cons_dom_sf"/>
</dbReference>
<dbReference type="SUPFAM" id="SSF55909">
    <property type="entry name" value="Pentein"/>
    <property type="match status" value="1"/>
</dbReference>
<dbReference type="AlphaFoldDB" id="A0A2N6KEH3"/>
<dbReference type="GO" id="GO:0000166">
    <property type="term" value="F:nucleotide binding"/>
    <property type="evidence" value="ECO:0007669"/>
    <property type="project" value="UniProtKB-KW"/>
</dbReference>
<dbReference type="Pfam" id="PF21570">
    <property type="entry name" value="ArgZ-like_C_2nd"/>
    <property type="match status" value="1"/>
</dbReference>
<gene>
    <name evidence="12" type="ORF">CEN50_15375</name>
</gene>
<dbReference type="GO" id="GO:0016597">
    <property type="term" value="F:amino acid binding"/>
    <property type="evidence" value="ECO:0007669"/>
    <property type="project" value="TreeGrafter"/>
</dbReference>
<dbReference type="Gene3D" id="3.75.10.10">
    <property type="entry name" value="L-arginine/glycine Amidinotransferase, Chain A"/>
    <property type="match status" value="1"/>
</dbReference>
<dbReference type="EMBL" id="NMQA01000180">
    <property type="protein sequence ID" value="PLZ97368.1"/>
    <property type="molecule type" value="Genomic_DNA"/>
</dbReference>
<comment type="caution">
    <text evidence="12">The sequence shown here is derived from an EMBL/GenBank/DDBJ whole genome shotgun (WGS) entry which is preliminary data.</text>
</comment>
<dbReference type="Pfam" id="PF04455">
    <property type="entry name" value="Saccharop_dh_N"/>
    <property type="match status" value="1"/>
</dbReference>
<comment type="cofactor">
    <cofactor evidence="1">
        <name>NAD(+)</name>
        <dbReference type="ChEBI" id="CHEBI:57540"/>
    </cofactor>
</comment>
<evidence type="ECO:0000259" key="10">
    <source>
        <dbReference type="Pfam" id="PF21570"/>
    </source>
</evidence>
<dbReference type="GO" id="GO:0006525">
    <property type="term" value="P:arginine metabolic process"/>
    <property type="evidence" value="ECO:0007669"/>
    <property type="project" value="TreeGrafter"/>
</dbReference>
<reference evidence="12 13" key="1">
    <citation type="submission" date="2017-07" db="EMBL/GenBank/DDBJ databases">
        <title>Genomes of Fischerella (Mastigocladus) sp. strains.</title>
        <authorList>
            <person name="Miller S.R."/>
        </authorList>
    </citation>
    <scope>NUCLEOTIDE SEQUENCE [LARGE SCALE GENOMIC DNA]</scope>
    <source>
        <strain evidence="12 13">CCMEE 5268</strain>
    </source>
</reference>
<dbReference type="Pfam" id="PF21571">
    <property type="entry name" value="ArgZ-like_C_1st"/>
    <property type="match status" value="1"/>
</dbReference>
<evidence type="ECO:0000313" key="12">
    <source>
        <dbReference type="EMBL" id="PLZ97368.1"/>
    </source>
</evidence>
<dbReference type="GO" id="GO:0008473">
    <property type="term" value="F:ornithine cyclodeaminase activity"/>
    <property type="evidence" value="ECO:0007669"/>
    <property type="project" value="UniProtKB-EC"/>
</dbReference>
<evidence type="ECO:0000256" key="1">
    <source>
        <dbReference type="ARBA" id="ARBA00001911"/>
    </source>
</evidence>
<feature type="domain" description="Arginine dihydrolase ArgZ/ArgE-like C-terminal second subdomain" evidence="10">
    <location>
        <begin position="475"/>
        <end position="687"/>
    </location>
</feature>
<evidence type="ECO:0000259" key="11">
    <source>
        <dbReference type="Pfam" id="PF21571"/>
    </source>
</evidence>
<dbReference type="Gene3D" id="3.40.50.10690">
    <property type="entry name" value="putative lor/sdh protein like domains"/>
    <property type="match status" value="1"/>
</dbReference>
<dbReference type="Pfam" id="PF19420">
    <property type="entry name" value="DDAH_eukar"/>
    <property type="match status" value="1"/>
</dbReference>
<sequence>MTSQIRYLMCPPDHYDVDYVINPWMEGNIHKSSRDRAVQQWHQLYHILKEHAIVDLVPPQKGWPDMVFTANAGLVLGDTVVLSRFLHKERQGEEPYFKQWFEENGYKVYELPKDLPFEGAGDALLDREGRWLWAGYGFRSELDSHPYLAKWLDIEVLSLRLIDDRFYHLDTCFCPLTDGYLLYYPAAFDSYSNRLIEMRVAPEKRIAIDEADAVNFACNAVNVDRIVIMNKASNPLKERLANVGFEIIETPLTEFLKAGGAAKCLTLRVTEPVREELHANVSVESRILRMEGHLLDAGLINRALDLIVDNGGSFQVLNFNLGEQRQSTSAAEVKVSAPSHEVMEEIISQLIDLGAVDLPQDEQDVKLEPVTIPGVAPDDFYVSTIYPTEVRINGEWVIVHNQRMDGAIAISQTPQGLVAQCKILRDLEVGEQVVVDVQGIRTIRKTESREKRNAEEFSFMSSGVSSERRVELVVEQVAWELRKIRDAGGKVVVTAGPVVIHTGGGEHLSRLIREGYIQALLGGNAIAVHDIEQSIMGTSLGVDMKRGVAVRGGHRHHLKVINTIRRYGSIAKAVEAGIIKSGVMYECVKNNVPFCLAGSIRDDGPLPDTEMDLIKAQAKYAELLKGAEMILMLSSMLHSIGVGNMTPAGVKMVCVDINPAVVTKLSDRGSVESVGVVTDVGLFLSLLTKQLDKLTSPYTAKMG</sequence>
<feature type="domain" description="LOR/SDH bifunctional enzyme conserved" evidence="9">
    <location>
        <begin position="286"/>
        <end position="386"/>
    </location>
</feature>
<accession>A0A2N6KEH3</accession>
<protein>
    <recommendedName>
        <fullName evidence="7">ornithine cyclodeaminase</fullName>
        <ecNumber evidence="7">4.3.1.12</ecNumber>
    </recommendedName>
</protein>
<evidence type="ECO:0000256" key="4">
    <source>
        <dbReference type="ARBA" id="ARBA00022801"/>
    </source>
</evidence>
<comment type="similarity">
    <text evidence="2">Belongs to the DDAH family.</text>
</comment>
<feature type="active site" description="Proton donor" evidence="8">
    <location>
        <position position="168"/>
    </location>
</feature>
<evidence type="ECO:0000313" key="13">
    <source>
        <dbReference type="Proteomes" id="UP000235025"/>
    </source>
</evidence>
<dbReference type="Gene3D" id="3.30.70.2690">
    <property type="entry name" value="LOR/SDH bifunctional enzyme, conserved domain"/>
    <property type="match status" value="1"/>
</dbReference>
<dbReference type="CDD" id="cd12144">
    <property type="entry name" value="SDH_N_domain"/>
    <property type="match status" value="1"/>
</dbReference>
<name>A0A2N6KEH3_9CYAN</name>
<dbReference type="GO" id="GO:0016403">
    <property type="term" value="F:dimethylargininase activity"/>
    <property type="evidence" value="ECO:0007669"/>
    <property type="project" value="TreeGrafter"/>
</dbReference>
<feature type="active site" description="Nucleophile" evidence="8">
    <location>
        <position position="264"/>
    </location>
</feature>
<dbReference type="NCBIfam" id="TIGR00300">
    <property type="entry name" value="TIGR00300 family protein"/>
    <property type="match status" value="1"/>
</dbReference>
<evidence type="ECO:0000256" key="2">
    <source>
        <dbReference type="ARBA" id="ARBA00008532"/>
    </source>
</evidence>
<keyword evidence="5" id="KW-0520">NAD</keyword>
<dbReference type="InterPro" id="IPR033199">
    <property type="entry name" value="DDAH-like"/>
</dbReference>
<evidence type="ECO:0000256" key="6">
    <source>
        <dbReference type="ARBA" id="ARBA00023239"/>
    </source>
</evidence>
<feature type="domain" description="Arginine dihydrolase ArgZ/ArgE-like C-terminal first subdomain" evidence="11">
    <location>
        <begin position="387"/>
        <end position="474"/>
    </location>
</feature>
<dbReference type="PANTHER" id="PTHR12737:SF9">
    <property type="entry name" value="DIMETHYLARGININASE"/>
    <property type="match status" value="1"/>
</dbReference>
<keyword evidence="4" id="KW-0378">Hydrolase</keyword>
<dbReference type="Proteomes" id="UP000235025">
    <property type="component" value="Unassembled WGS sequence"/>
</dbReference>
<proteinExistence type="inferred from homology"/>
<keyword evidence="6" id="KW-0456">Lyase</keyword>